<accession>A0A5N1J565</accession>
<dbReference type="InterPro" id="IPR036737">
    <property type="entry name" value="OmpA-like_sf"/>
</dbReference>
<proteinExistence type="predicted"/>
<dbReference type="PANTHER" id="PTHR30329:SF21">
    <property type="entry name" value="LIPOPROTEIN YIAD-RELATED"/>
    <property type="match status" value="1"/>
</dbReference>
<dbReference type="AlphaFoldDB" id="A0A5N1J565"/>
<dbReference type="InterPro" id="IPR050330">
    <property type="entry name" value="Bact_OuterMem_StrucFunc"/>
</dbReference>
<dbReference type="Gene3D" id="2.60.120.260">
    <property type="entry name" value="Galactose-binding domain-like"/>
    <property type="match status" value="1"/>
</dbReference>
<evidence type="ECO:0000256" key="1">
    <source>
        <dbReference type="ARBA" id="ARBA00004442"/>
    </source>
</evidence>
<name>A0A5N1J565_9BACT</name>
<comment type="subcellular location">
    <subcellularLocation>
        <location evidence="1">Cell outer membrane</location>
    </subcellularLocation>
</comment>
<dbReference type="CDD" id="cd07185">
    <property type="entry name" value="OmpA_C-like"/>
    <property type="match status" value="1"/>
</dbReference>
<feature type="region of interest" description="Disordered" evidence="5">
    <location>
        <begin position="339"/>
        <end position="358"/>
    </location>
</feature>
<dbReference type="Pfam" id="PF00691">
    <property type="entry name" value="OmpA"/>
    <property type="match status" value="1"/>
</dbReference>
<dbReference type="SUPFAM" id="SSF103088">
    <property type="entry name" value="OmpA-like"/>
    <property type="match status" value="1"/>
</dbReference>
<dbReference type="PROSITE" id="PS51123">
    <property type="entry name" value="OMPA_2"/>
    <property type="match status" value="1"/>
</dbReference>
<protein>
    <submittedName>
        <fullName evidence="7">OmpA family protein</fullName>
    </submittedName>
</protein>
<evidence type="ECO:0000259" key="6">
    <source>
        <dbReference type="PROSITE" id="PS51123"/>
    </source>
</evidence>
<organism evidence="7 8">
    <name type="scientific">Adhaeribacter soli</name>
    <dbReference type="NCBI Taxonomy" id="2607655"/>
    <lineage>
        <taxon>Bacteria</taxon>
        <taxon>Pseudomonadati</taxon>
        <taxon>Bacteroidota</taxon>
        <taxon>Cytophagia</taxon>
        <taxon>Cytophagales</taxon>
        <taxon>Hymenobacteraceae</taxon>
        <taxon>Adhaeribacter</taxon>
    </lineage>
</organism>
<evidence type="ECO:0000256" key="5">
    <source>
        <dbReference type="SAM" id="MobiDB-lite"/>
    </source>
</evidence>
<evidence type="ECO:0000256" key="4">
    <source>
        <dbReference type="PROSITE-ProRule" id="PRU00473"/>
    </source>
</evidence>
<dbReference type="PRINTS" id="PR01023">
    <property type="entry name" value="NAFLGMOTY"/>
</dbReference>
<evidence type="ECO:0000313" key="8">
    <source>
        <dbReference type="Proteomes" id="UP000326570"/>
    </source>
</evidence>
<dbReference type="EMBL" id="VTWT01000001">
    <property type="protein sequence ID" value="KAA9345844.1"/>
    <property type="molecule type" value="Genomic_DNA"/>
</dbReference>
<evidence type="ECO:0000313" key="7">
    <source>
        <dbReference type="EMBL" id="KAA9345844.1"/>
    </source>
</evidence>
<dbReference type="RefSeq" id="WP_150901987.1">
    <property type="nucleotide sequence ID" value="NZ_VTWT01000001.1"/>
</dbReference>
<sequence>MKKFLLAGVLMLGVETLAFSQKNLVPNGSFENTAATPKNVAQFFLAQPWSSTAPSPEPADLFHKQSRSLDVAAPHNYMGMQEPRTGEAYAGIAVIRKGKIDYREFMQVYLSEPLRKGELYDAEFYVSLSDFSEIATNGLSMYVSHKVPLLAQNGYLMIRPQISKPESEIIAEKQDWVKVSGQFKAQGGETVLTIGNFLSPSKTPKQKVKSARKETDREAFAYYYIDDIKLTRVGDKPEELVAKRSTYFGEIRAKEPIRLSNIFFRPDEAVLLPTSFNELDKLYEFLSENKEMAIQINGHTDITSNPEYNQTLSENRAKAVKTYLIRKGIDERKIKTQGYGDTRPVATNETEEGKQQNRRVEFEVLN</sequence>
<keyword evidence="2 4" id="KW-0472">Membrane</keyword>
<gene>
    <name evidence="7" type="ORF">F0P94_01820</name>
</gene>
<feature type="domain" description="OmpA-like" evidence="6">
    <location>
        <begin position="252"/>
        <end position="366"/>
    </location>
</feature>
<dbReference type="PRINTS" id="PR01021">
    <property type="entry name" value="OMPADOMAIN"/>
</dbReference>
<dbReference type="PANTHER" id="PTHR30329">
    <property type="entry name" value="STATOR ELEMENT OF FLAGELLAR MOTOR COMPLEX"/>
    <property type="match status" value="1"/>
</dbReference>
<evidence type="ECO:0000256" key="2">
    <source>
        <dbReference type="ARBA" id="ARBA00023136"/>
    </source>
</evidence>
<dbReference type="Gene3D" id="3.30.1330.60">
    <property type="entry name" value="OmpA-like domain"/>
    <property type="match status" value="1"/>
</dbReference>
<dbReference type="InterPro" id="IPR006664">
    <property type="entry name" value="OMP_bac"/>
</dbReference>
<reference evidence="7 8" key="1">
    <citation type="submission" date="2019-09" db="EMBL/GenBank/DDBJ databases">
        <title>Genome sequence of Adhaeribacter sp. M2.</title>
        <authorList>
            <person name="Srinivasan S."/>
        </authorList>
    </citation>
    <scope>NUCLEOTIDE SEQUENCE [LARGE SCALE GENOMIC DNA]</scope>
    <source>
        <strain evidence="7 8">M2</strain>
    </source>
</reference>
<evidence type="ECO:0000256" key="3">
    <source>
        <dbReference type="ARBA" id="ARBA00023237"/>
    </source>
</evidence>
<dbReference type="InterPro" id="IPR006665">
    <property type="entry name" value="OmpA-like"/>
</dbReference>
<keyword evidence="3" id="KW-0998">Cell outer membrane</keyword>
<dbReference type="GO" id="GO:0009279">
    <property type="term" value="C:cell outer membrane"/>
    <property type="evidence" value="ECO:0007669"/>
    <property type="project" value="UniProtKB-SubCell"/>
</dbReference>
<keyword evidence="8" id="KW-1185">Reference proteome</keyword>
<comment type="caution">
    <text evidence="7">The sequence shown here is derived from an EMBL/GenBank/DDBJ whole genome shotgun (WGS) entry which is preliminary data.</text>
</comment>
<dbReference type="Proteomes" id="UP000326570">
    <property type="component" value="Unassembled WGS sequence"/>
</dbReference>